<dbReference type="Gene3D" id="1.10.150.240">
    <property type="entry name" value="Putative phosphatase, domain 2"/>
    <property type="match status" value="1"/>
</dbReference>
<dbReference type="EMBL" id="FOJI01000012">
    <property type="protein sequence ID" value="SEW36580.1"/>
    <property type="molecule type" value="Genomic_DNA"/>
</dbReference>
<dbReference type="Pfam" id="PF13419">
    <property type="entry name" value="HAD_2"/>
    <property type="match status" value="1"/>
</dbReference>
<dbReference type="Proteomes" id="UP000199701">
    <property type="component" value="Unassembled WGS sequence"/>
</dbReference>
<dbReference type="GO" id="GO:0016791">
    <property type="term" value="F:phosphatase activity"/>
    <property type="evidence" value="ECO:0007669"/>
    <property type="project" value="TreeGrafter"/>
</dbReference>
<dbReference type="SFLD" id="SFLDS00003">
    <property type="entry name" value="Haloacid_Dehalogenase"/>
    <property type="match status" value="1"/>
</dbReference>
<dbReference type="NCBIfam" id="TIGR01509">
    <property type="entry name" value="HAD-SF-IA-v3"/>
    <property type="match status" value="1"/>
</dbReference>
<dbReference type="STRING" id="99656.SAMN05421659_112110"/>
<dbReference type="InterPro" id="IPR036412">
    <property type="entry name" value="HAD-like_sf"/>
</dbReference>
<dbReference type="SFLD" id="SFLDG01129">
    <property type="entry name" value="C1.5:_HAD__Beta-PGM__Phosphata"/>
    <property type="match status" value="1"/>
</dbReference>
<accession>A0A1I0R7X8</accession>
<dbReference type="SUPFAM" id="SSF56784">
    <property type="entry name" value="HAD-like"/>
    <property type="match status" value="1"/>
</dbReference>
<dbReference type="AlphaFoldDB" id="A0A1I0R7X8"/>
<dbReference type="InterPro" id="IPR023214">
    <property type="entry name" value="HAD_sf"/>
</dbReference>
<dbReference type="InterPro" id="IPR041492">
    <property type="entry name" value="HAD_2"/>
</dbReference>
<dbReference type="PANTHER" id="PTHR18901">
    <property type="entry name" value="2-DEOXYGLUCOSE-6-PHOSPHATE PHOSPHATASE 2"/>
    <property type="match status" value="1"/>
</dbReference>
<sequence length="219" mass="25302">MKIKGAIFDLDGVLLDSMFIWDTLGETYLKSQGIKPRKDVRETLRPMSLLQAAEYFRYEYGMIESVQEIIDGINRLIEHFYFDLVKSKPGLLEFLDKLEEKNIKMCITTATDRFMVDAALKRNKMERYFGKIFTCTEVGQGKDKPDIYLQALEFLGMTKREVFVFEDALYAIKTAKDVGFSVVAVYDSTAQNQQNEIKKLADAYITTFQEIENEVPAFK</sequence>
<reference evidence="1 2" key="1">
    <citation type="submission" date="2016-10" db="EMBL/GenBank/DDBJ databases">
        <authorList>
            <person name="de Groot N.N."/>
        </authorList>
    </citation>
    <scope>NUCLEOTIDE SEQUENCE [LARGE SCALE GENOMIC DNA]</scope>
    <source>
        <strain evidence="1 2">DSM 9179</strain>
    </source>
</reference>
<evidence type="ECO:0000313" key="2">
    <source>
        <dbReference type="Proteomes" id="UP000199701"/>
    </source>
</evidence>
<dbReference type="CDD" id="cd07505">
    <property type="entry name" value="HAD_BPGM-like"/>
    <property type="match status" value="1"/>
</dbReference>
<dbReference type="InterPro" id="IPR023198">
    <property type="entry name" value="PGP-like_dom2"/>
</dbReference>
<dbReference type="PANTHER" id="PTHR18901:SF38">
    <property type="entry name" value="PSEUDOURIDINE-5'-PHOSPHATASE"/>
    <property type="match status" value="1"/>
</dbReference>
<gene>
    <name evidence="1" type="ORF">SAMN05421659_112110</name>
</gene>
<evidence type="ECO:0000313" key="1">
    <source>
        <dbReference type="EMBL" id="SEW36580.1"/>
    </source>
</evidence>
<dbReference type="InterPro" id="IPR006439">
    <property type="entry name" value="HAD-SF_hydro_IA"/>
</dbReference>
<dbReference type="RefSeq" id="WP_092455576.1">
    <property type="nucleotide sequence ID" value="NZ_FOJI01000012.1"/>
</dbReference>
<name>A0A1I0R7X8_9FIRM</name>
<keyword evidence="2" id="KW-1185">Reference proteome</keyword>
<organism evidence="1 2">
    <name type="scientific">[Clostridium] fimetarium</name>
    <dbReference type="NCBI Taxonomy" id="99656"/>
    <lineage>
        <taxon>Bacteria</taxon>
        <taxon>Bacillati</taxon>
        <taxon>Bacillota</taxon>
        <taxon>Clostridia</taxon>
        <taxon>Lachnospirales</taxon>
        <taxon>Lachnospiraceae</taxon>
    </lineage>
</organism>
<dbReference type="OrthoDB" id="9797743at2"/>
<protein>
    <submittedName>
        <fullName evidence="1">Haloacid dehalogenase superfamily, subfamily IA, variant 3 with third motif having DD or ED</fullName>
    </submittedName>
</protein>
<proteinExistence type="predicted"/>
<dbReference type="Gene3D" id="3.40.50.1000">
    <property type="entry name" value="HAD superfamily/HAD-like"/>
    <property type="match status" value="1"/>
</dbReference>
<dbReference type="PRINTS" id="PR00413">
    <property type="entry name" value="HADHALOGNASE"/>
</dbReference>